<dbReference type="EC" id="2.7.4.8" evidence="3 11"/>
<evidence type="ECO:0000313" key="13">
    <source>
        <dbReference type="EMBL" id="GIQ63105.1"/>
    </source>
</evidence>
<dbReference type="SMART" id="SM00072">
    <property type="entry name" value="GuKc"/>
    <property type="match status" value="1"/>
</dbReference>
<evidence type="ECO:0000256" key="1">
    <source>
        <dbReference type="ARBA" id="ARBA00003531"/>
    </source>
</evidence>
<comment type="caution">
    <text evidence="13">The sequence shown here is derived from an EMBL/GenBank/DDBJ whole genome shotgun (WGS) entry which is preliminary data.</text>
</comment>
<dbReference type="RefSeq" id="WP_062492496.1">
    <property type="nucleotide sequence ID" value="NZ_BOVJ01000053.1"/>
</dbReference>
<keyword evidence="14" id="KW-1185">Reference proteome</keyword>
<evidence type="ECO:0000256" key="7">
    <source>
        <dbReference type="ARBA" id="ARBA00022777"/>
    </source>
</evidence>
<evidence type="ECO:0000256" key="8">
    <source>
        <dbReference type="ARBA" id="ARBA00022840"/>
    </source>
</evidence>
<keyword evidence="8 11" id="KW-0067">ATP-binding</keyword>
<comment type="function">
    <text evidence="1 11">Essential for recycling GMP and indirectly, cGMP.</text>
</comment>
<dbReference type="InterPro" id="IPR008144">
    <property type="entry name" value="Guanylate_kin-like_dom"/>
</dbReference>
<accession>A0ABQ4N4I9</accession>
<gene>
    <name evidence="13" type="primary">gmk_2</name>
    <name evidence="11" type="synonym">gmk</name>
    <name evidence="13" type="ORF">PACILC2_16730</name>
</gene>
<dbReference type="PANTHER" id="PTHR23117">
    <property type="entry name" value="GUANYLATE KINASE-RELATED"/>
    <property type="match status" value="1"/>
</dbReference>
<dbReference type="GO" id="GO:0016301">
    <property type="term" value="F:kinase activity"/>
    <property type="evidence" value="ECO:0007669"/>
    <property type="project" value="UniProtKB-KW"/>
</dbReference>
<proteinExistence type="inferred from homology"/>
<organism evidence="13 14">
    <name type="scientific">Paenibacillus cisolokensis</name>
    <dbReference type="NCBI Taxonomy" id="1658519"/>
    <lineage>
        <taxon>Bacteria</taxon>
        <taxon>Bacillati</taxon>
        <taxon>Bacillota</taxon>
        <taxon>Bacilli</taxon>
        <taxon>Bacillales</taxon>
        <taxon>Paenibacillaceae</taxon>
        <taxon>Paenibacillus</taxon>
    </lineage>
</organism>
<comment type="subcellular location">
    <subcellularLocation>
        <location evidence="11">Cytoplasm</location>
    </subcellularLocation>
</comment>
<dbReference type="Gene3D" id="3.40.50.300">
    <property type="entry name" value="P-loop containing nucleotide triphosphate hydrolases"/>
    <property type="match status" value="1"/>
</dbReference>
<dbReference type="PROSITE" id="PS50052">
    <property type="entry name" value="GUANYLATE_KINASE_2"/>
    <property type="match status" value="1"/>
</dbReference>
<comment type="similarity">
    <text evidence="2 11">Belongs to the guanylate kinase family.</text>
</comment>
<sequence>MKRGLLIVLSGPSGVGKGTVCSVLRRKVPDLVYSVSATTRKPRKGEIDGVNYFFKSREQFQEMIDSDALLEYAEYVGNYYGTPRDFVEKTLESGKDIILEIEVQGALKVKEKFPEGVFIFLMPPSLDELKQRIEGRGTESKDAIDHRMSVAIEEIGLLRHYDYAVTNDDIEAACHRIQCIVVAEHCRRERVMGDFAAMQHASTKKA</sequence>
<keyword evidence="6 11" id="KW-0547">Nucleotide-binding</keyword>
<dbReference type="Pfam" id="PF00625">
    <property type="entry name" value="Guanylate_kin"/>
    <property type="match status" value="1"/>
</dbReference>
<evidence type="ECO:0000256" key="5">
    <source>
        <dbReference type="ARBA" id="ARBA00022679"/>
    </source>
</evidence>
<evidence type="ECO:0000256" key="9">
    <source>
        <dbReference type="ARBA" id="ARBA00030128"/>
    </source>
</evidence>
<keyword evidence="7 11" id="KW-0418">Kinase</keyword>
<dbReference type="InterPro" id="IPR017665">
    <property type="entry name" value="Guanylate_kinase"/>
</dbReference>
<keyword evidence="11" id="KW-0963">Cytoplasm</keyword>
<evidence type="ECO:0000256" key="2">
    <source>
        <dbReference type="ARBA" id="ARBA00005790"/>
    </source>
</evidence>
<dbReference type="PANTHER" id="PTHR23117:SF13">
    <property type="entry name" value="GUANYLATE KINASE"/>
    <property type="match status" value="1"/>
</dbReference>
<dbReference type="HAMAP" id="MF_00328">
    <property type="entry name" value="Guanylate_kinase"/>
    <property type="match status" value="1"/>
</dbReference>
<dbReference type="EMBL" id="BOVJ01000053">
    <property type="protein sequence ID" value="GIQ63105.1"/>
    <property type="molecule type" value="Genomic_DNA"/>
</dbReference>
<evidence type="ECO:0000256" key="6">
    <source>
        <dbReference type="ARBA" id="ARBA00022741"/>
    </source>
</evidence>
<dbReference type="Gene3D" id="3.30.63.10">
    <property type="entry name" value="Guanylate Kinase phosphate binding domain"/>
    <property type="match status" value="1"/>
</dbReference>
<dbReference type="PROSITE" id="PS00856">
    <property type="entry name" value="GUANYLATE_KINASE_1"/>
    <property type="match status" value="1"/>
</dbReference>
<feature type="domain" description="Guanylate kinase-like" evidence="12">
    <location>
        <begin position="4"/>
        <end position="182"/>
    </location>
</feature>
<comment type="catalytic activity">
    <reaction evidence="10 11">
        <text>GMP + ATP = GDP + ADP</text>
        <dbReference type="Rhea" id="RHEA:20780"/>
        <dbReference type="ChEBI" id="CHEBI:30616"/>
        <dbReference type="ChEBI" id="CHEBI:58115"/>
        <dbReference type="ChEBI" id="CHEBI:58189"/>
        <dbReference type="ChEBI" id="CHEBI:456216"/>
        <dbReference type="EC" id="2.7.4.8"/>
    </reaction>
</comment>
<dbReference type="InterPro" id="IPR027417">
    <property type="entry name" value="P-loop_NTPase"/>
</dbReference>
<evidence type="ECO:0000313" key="14">
    <source>
        <dbReference type="Proteomes" id="UP000680304"/>
    </source>
</evidence>
<reference evidence="13 14" key="1">
    <citation type="submission" date="2021-04" db="EMBL/GenBank/DDBJ databases">
        <title>Draft genome sequence of Paenibacillus cisolokensis, LC2-13A.</title>
        <authorList>
            <person name="Uke A."/>
            <person name="Chhe C."/>
            <person name="Baramee S."/>
            <person name="Kosugi A."/>
        </authorList>
    </citation>
    <scope>NUCLEOTIDE SEQUENCE [LARGE SCALE GENOMIC DNA]</scope>
    <source>
        <strain evidence="13 14">LC2-13A</strain>
    </source>
</reference>
<dbReference type="Proteomes" id="UP000680304">
    <property type="component" value="Unassembled WGS sequence"/>
</dbReference>
<evidence type="ECO:0000259" key="12">
    <source>
        <dbReference type="PROSITE" id="PS50052"/>
    </source>
</evidence>
<dbReference type="SUPFAM" id="SSF52540">
    <property type="entry name" value="P-loop containing nucleoside triphosphate hydrolases"/>
    <property type="match status" value="1"/>
</dbReference>
<dbReference type="NCBIfam" id="TIGR03263">
    <property type="entry name" value="guanyl_kin"/>
    <property type="match status" value="1"/>
</dbReference>
<evidence type="ECO:0000256" key="11">
    <source>
        <dbReference type="HAMAP-Rule" id="MF_00328"/>
    </source>
</evidence>
<evidence type="ECO:0000256" key="4">
    <source>
        <dbReference type="ARBA" id="ARBA00016296"/>
    </source>
</evidence>
<feature type="binding site" evidence="11">
    <location>
        <begin position="11"/>
        <end position="18"/>
    </location>
    <ligand>
        <name>ATP</name>
        <dbReference type="ChEBI" id="CHEBI:30616"/>
    </ligand>
</feature>
<name>A0ABQ4N4I9_9BACL</name>
<dbReference type="InterPro" id="IPR020590">
    <property type="entry name" value="Guanylate_kinase_CS"/>
</dbReference>
<dbReference type="CDD" id="cd00071">
    <property type="entry name" value="GMPK"/>
    <property type="match status" value="1"/>
</dbReference>
<dbReference type="InterPro" id="IPR008145">
    <property type="entry name" value="GK/Ca_channel_bsu"/>
</dbReference>
<evidence type="ECO:0000256" key="3">
    <source>
        <dbReference type="ARBA" id="ARBA00012961"/>
    </source>
</evidence>
<evidence type="ECO:0000256" key="10">
    <source>
        <dbReference type="ARBA" id="ARBA00048594"/>
    </source>
</evidence>
<keyword evidence="5 11" id="KW-0808">Transferase</keyword>
<protein>
    <recommendedName>
        <fullName evidence="4 11">Guanylate kinase</fullName>
        <ecNumber evidence="3 11">2.7.4.8</ecNumber>
    </recommendedName>
    <alternativeName>
        <fullName evidence="9 11">GMP kinase</fullName>
    </alternativeName>
</protein>